<dbReference type="InterPro" id="IPR050679">
    <property type="entry name" value="Bact_HTH_transcr_reg"/>
</dbReference>
<dbReference type="CDD" id="cd07377">
    <property type="entry name" value="WHTH_GntR"/>
    <property type="match status" value="1"/>
</dbReference>
<dbReference type="RefSeq" id="WP_179828967.1">
    <property type="nucleotide sequence ID" value="NZ_JACCCO010000004.1"/>
</dbReference>
<evidence type="ECO:0000256" key="2">
    <source>
        <dbReference type="ARBA" id="ARBA00023125"/>
    </source>
</evidence>
<dbReference type="EMBL" id="JACCCO010000004">
    <property type="protein sequence ID" value="NYF44545.1"/>
    <property type="molecule type" value="Genomic_DNA"/>
</dbReference>
<dbReference type="PANTHER" id="PTHR44846">
    <property type="entry name" value="MANNOSYL-D-GLYCERATE TRANSPORT/METABOLISM SYSTEM REPRESSOR MNGR-RELATED"/>
    <property type="match status" value="1"/>
</dbReference>
<feature type="domain" description="HTH gntR-type" evidence="4">
    <location>
        <begin position="4"/>
        <end position="72"/>
    </location>
</feature>
<keyword evidence="1" id="KW-0805">Transcription regulation</keyword>
<dbReference type="GO" id="GO:0003677">
    <property type="term" value="F:DNA binding"/>
    <property type="evidence" value="ECO:0007669"/>
    <property type="project" value="UniProtKB-KW"/>
</dbReference>
<evidence type="ECO:0000259" key="4">
    <source>
        <dbReference type="PROSITE" id="PS50949"/>
    </source>
</evidence>
<dbReference type="GO" id="GO:0045892">
    <property type="term" value="P:negative regulation of DNA-templated transcription"/>
    <property type="evidence" value="ECO:0007669"/>
    <property type="project" value="TreeGrafter"/>
</dbReference>
<dbReference type="SMART" id="SM00345">
    <property type="entry name" value="HTH_GNTR"/>
    <property type="match status" value="1"/>
</dbReference>
<keyword evidence="3" id="KW-0804">Transcription</keyword>
<evidence type="ECO:0000313" key="6">
    <source>
        <dbReference type="Proteomes" id="UP000576393"/>
    </source>
</evidence>
<reference evidence="5 6" key="1">
    <citation type="submission" date="2020-07" db="EMBL/GenBank/DDBJ databases">
        <title>Sequencing the genomes of 1000 actinobacteria strains.</title>
        <authorList>
            <person name="Klenk H.-P."/>
        </authorList>
    </citation>
    <scope>NUCLEOTIDE SEQUENCE [LARGE SCALE GENOMIC DNA]</scope>
    <source>
        <strain evidence="5 6">DSM 45763</strain>
    </source>
</reference>
<evidence type="ECO:0000256" key="3">
    <source>
        <dbReference type="ARBA" id="ARBA00023163"/>
    </source>
</evidence>
<dbReference type="PANTHER" id="PTHR44846:SF17">
    <property type="entry name" value="GNTR-FAMILY TRANSCRIPTIONAL REGULATOR"/>
    <property type="match status" value="1"/>
</dbReference>
<dbReference type="SUPFAM" id="SSF64288">
    <property type="entry name" value="Chorismate lyase-like"/>
    <property type="match status" value="1"/>
</dbReference>
<accession>A0A852VEC8</accession>
<keyword evidence="6" id="KW-1185">Reference proteome</keyword>
<gene>
    <name evidence="5" type="ORF">HDA43_006787</name>
</gene>
<protein>
    <submittedName>
        <fullName evidence="5">GntR family transcriptional regulator</fullName>
    </submittedName>
</protein>
<dbReference type="SUPFAM" id="SSF46785">
    <property type="entry name" value="Winged helix' DNA-binding domain"/>
    <property type="match status" value="1"/>
</dbReference>
<dbReference type="Gene3D" id="1.10.10.10">
    <property type="entry name" value="Winged helix-like DNA-binding domain superfamily/Winged helix DNA-binding domain"/>
    <property type="match status" value="1"/>
</dbReference>
<dbReference type="InterPro" id="IPR036388">
    <property type="entry name" value="WH-like_DNA-bd_sf"/>
</dbReference>
<sequence>MSAGHEWEKIARDLLGRIEDGTYGAGDQLPSENELQARHGVARNTAQRALAWLVNRGYAEPRPKKGVFVRGYDRQLVDAGLGGESREAGARVEVGIVEPPGFVVVLMPDAIEVVRRRAIRPGRIADVYLAAELVERAPELRGPKPLQEPDAAWLGRAGLGVAHEATFIARMPSEEEERLLGLLPATPVLEQFSTLADEQEGRVLAVIVELYAGDRTALRATLAR</sequence>
<dbReference type="AlphaFoldDB" id="A0A852VEC8"/>
<dbReference type="Gene3D" id="3.40.1410.10">
    <property type="entry name" value="Chorismate lyase-like"/>
    <property type="match status" value="1"/>
</dbReference>
<dbReference type="Pfam" id="PF00392">
    <property type="entry name" value="GntR"/>
    <property type="match status" value="1"/>
</dbReference>
<dbReference type="GO" id="GO:0003700">
    <property type="term" value="F:DNA-binding transcription factor activity"/>
    <property type="evidence" value="ECO:0007669"/>
    <property type="project" value="InterPro"/>
</dbReference>
<evidence type="ECO:0000313" key="5">
    <source>
        <dbReference type="EMBL" id="NYF44545.1"/>
    </source>
</evidence>
<name>A0A852VEC8_9ACTN</name>
<keyword evidence="2" id="KW-0238">DNA-binding</keyword>
<dbReference type="PRINTS" id="PR00035">
    <property type="entry name" value="HTHGNTR"/>
</dbReference>
<dbReference type="Proteomes" id="UP000576393">
    <property type="component" value="Unassembled WGS sequence"/>
</dbReference>
<dbReference type="InterPro" id="IPR000524">
    <property type="entry name" value="Tscrpt_reg_HTH_GntR"/>
</dbReference>
<comment type="caution">
    <text evidence="5">The sequence shown here is derived from an EMBL/GenBank/DDBJ whole genome shotgun (WGS) entry which is preliminary data.</text>
</comment>
<proteinExistence type="predicted"/>
<dbReference type="InterPro" id="IPR036390">
    <property type="entry name" value="WH_DNA-bd_sf"/>
</dbReference>
<dbReference type="InterPro" id="IPR028978">
    <property type="entry name" value="Chorismate_lyase_/UTRA_dom_sf"/>
</dbReference>
<evidence type="ECO:0000256" key="1">
    <source>
        <dbReference type="ARBA" id="ARBA00023015"/>
    </source>
</evidence>
<organism evidence="5 6">
    <name type="scientific">Streptosporangium sandarakinum</name>
    <dbReference type="NCBI Taxonomy" id="1260955"/>
    <lineage>
        <taxon>Bacteria</taxon>
        <taxon>Bacillati</taxon>
        <taxon>Actinomycetota</taxon>
        <taxon>Actinomycetes</taxon>
        <taxon>Streptosporangiales</taxon>
        <taxon>Streptosporangiaceae</taxon>
        <taxon>Streptosporangium</taxon>
    </lineage>
</organism>
<dbReference type="PROSITE" id="PS50949">
    <property type="entry name" value="HTH_GNTR"/>
    <property type="match status" value="1"/>
</dbReference>